<sequence length="400" mass="44855">MDQLKKVAKQIPIRHNVSIRVIDPTSGNVVSEHTGHNAATNSLVTGIAHYLKGDGVLNQGYHMLSSYVPMYISLGTMGLINQESDSEGLPSGLGVISYKDKYPNDPDLEEANRFVDYLTQTPGYGADGYDPNENNGREYLGLGPVFEKRVHKEIKQEILQIGDINFDGKVDYQDVMLLVDYNCGVKQLSEKQLFVAQADENGSISCETVQKVKDCAEGKILPSELGTAIYQPKSAPTVNCELISESFPRAKIAFRDIVPETEAEFPQTVDVVYSAMISTGALSQFRETDKDYIYITEAGLWSKPDWSDGGDNGLLAGYRISPPNSNNWKMAEWDTQRHVYFDSPECKENRRILKQNIIKVRRNQIVQVVWKIQIGGMDQLGGIMSLYPHYSPTLKWINWE</sequence>
<name>A0A8S5UCJ3_9CAUD</name>
<dbReference type="EMBL" id="BK016063">
    <property type="protein sequence ID" value="DAF92094.1"/>
    <property type="molecule type" value="Genomic_DNA"/>
</dbReference>
<dbReference type="InterPro" id="IPR036439">
    <property type="entry name" value="Dockerin_dom_sf"/>
</dbReference>
<organism evidence="1">
    <name type="scientific">Siphoviridae sp. ctgN495</name>
    <dbReference type="NCBI Taxonomy" id="2825608"/>
    <lineage>
        <taxon>Viruses</taxon>
        <taxon>Duplodnaviria</taxon>
        <taxon>Heunggongvirae</taxon>
        <taxon>Uroviricota</taxon>
        <taxon>Caudoviricetes</taxon>
    </lineage>
</organism>
<dbReference type="SUPFAM" id="SSF63446">
    <property type="entry name" value="Type I dockerin domain"/>
    <property type="match status" value="1"/>
</dbReference>
<accession>A0A8S5UCJ3</accession>
<evidence type="ECO:0000313" key="1">
    <source>
        <dbReference type="EMBL" id="DAF92094.1"/>
    </source>
</evidence>
<proteinExistence type="predicted"/>
<dbReference type="Gene3D" id="1.10.1330.10">
    <property type="entry name" value="Dockerin domain"/>
    <property type="match status" value="1"/>
</dbReference>
<protein>
    <submittedName>
        <fullName evidence="1">Dockerin type 1</fullName>
    </submittedName>
</protein>
<reference evidence="1" key="1">
    <citation type="journal article" date="2021" name="Proc. Natl. Acad. Sci. U.S.A.">
        <title>A Catalog of Tens of Thousands of Viruses from Human Metagenomes Reveals Hidden Associations with Chronic Diseases.</title>
        <authorList>
            <person name="Tisza M.J."/>
            <person name="Buck C.B."/>
        </authorList>
    </citation>
    <scope>NUCLEOTIDE SEQUENCE</scope>
    <source>
        <strain evidence="1">CtgN495</strain>
    </source>
</reference>
<dbReference type="GO" id="GO:0000272">
    <property type="term" value="P:polysaccharide catabolic process"/>
    <property type="evidence" value="ECO:0007669"/>
    <property type="project" value="InterPro"/>
</dbReference>